<dbReference type="EMBL" id="BKCJ011074120">
    <property type="protein sequence ID" value="GFC80222.1"/>
    <property type="molecule type" value="Genomic_DNA"/>
</dbReference>
<organism evidence="2">
    <name type="scientific">Tanacetum cinerariifolium</name>
    <name type="common">Dalmatian daisy</name>
    <name type="synonym">Chrysanthemum cinerariifolium</name>
    <dbReference type="NCBI Taxonomy" id="118510"/>
    <lineage>
        <taxon>Eukaryota</taxon>
        <taxon>Viridiplantae</taxon>
        <taxon>Streptophyta</taxon>
        <taxon>Embryophyta</taxon>
        <taxon>Tracheophyta</taxon>
        <taxon>Spermatophyta</taxon>
        <taxon>Magnoliopsida</taxon>
        <taxon>eudicotyledons</taxon>
        <taxon>Gunneridae</taxon>
        <taxon>Pentapetalae</taxon>
        <taxon>asterids</taxon>
        <taxon>campanulids</taxon>
        <taxon>Asterales</taxon>
        <taxon>Asteraceae</taxon>
        <taxon>Asteroideae</taxon>
        <taxon>Anthemideae</taxon>
        <taxon>Anthemidinae</taxon>
        <taxon>Tanacetum</taxon>
    </lineage>
</organism>
<comment type="caution">
    <text evidence="2">The sequence shown here is derived from an EMBL/GenBank/DDBJ whole genome shotgun (WGS) entry which is preliminary data.</text>
</comment>
<accession>A0A699R8A9</accession>
<protein>
    <submittedName>
        <fullName evidence="2">Uncharacterized protein</fullName>
    </submittedName>
</protein>
<name>A0A699R8A9_TANCI</name>
<reference evidence="2" key="1">
    <citation type="journal article" date="2019" name="Sci. Rep.">
        <title>Draft genome of Tanacetum cinerariifolium, the natural source of mosquito coil.</title>
        <authorList>
            <person name="Yamashiro T."/>
            <person name="Shiraishi A."/>
            <person name="Satake H."/>
            <person name="Nakayama K."/>
        </authorList>
    </citation>
    <scope>NUCLEOTIDE SEQUENCE</scope>
</reference>
<evidence type="ECO:0000313" key="2">
    <source>
        <dbReference type="EMBL" id="GFC80222.1"/>
    </source>
</evidence>
<feature type="region of interest" description="Disordered" evidence="1">
    <location>
        <begin position="66"/>
        <end position="86"/>
    </location>
</feature>
<gene>
    <name evidence="2" type="ORF">Tci_852192</name>
</gene>
<proteinExistence type="predicted"/>
<sequence length="141" mass="16484">MKSIQTFLEEFNCTPFKEKETILLQAWFRFFAIKHDQPKNSNELFHKLLEDLKELAEYKESLKNHSNEIANSSFNQEKEEPPQDSNIHQLIEECSTEVSEEQKQKSNAKNLLPILSECEVTLEDKMECDELICENSSTIDV</sequence>
<feature type="non-terminal residue" evidence="2">
    <location>
        <position position="141"/>
    </location>
</feature>
<dbReference type="AlphaFoldDB" id="A0A699R8A9"/>
<evidence type="ECO:0000256" key="1">
    <source>
        <dbReference type="SAM" id="MobiDB-lite"/>
    </source>
</evidence>